<proteinExistence type="predicted"/>
<reference evidence="2" key="1">
    <citation type="journal article" date="2015" name="Proc. Natl. Acad. Sci. U.S.A.">
        <title>Genome sequencing of adzuki bean (Vigna angularis) provides insight into high starch and low fat accumulation and domestication.</title>
        <authorList>
            <person name="Yang K."/>
            <person name="Tian Z."/>
            <person name="Chen C."/>
            <person name="Luo L."/>
            <person name="Zhao B."/>
            <person name="Wang Z."/>
            <person name="Yu L."/>
            <person name="Li Y."/>
            <person name="Sun Y."/>
            <person name="Li W."/>
            <person name="Chen Y."/>
            <person name="Li Y."/>
            <person name="Zhang Y."/>
            <person name="Ai D."/>
            <person name="Zhao J."/>
            <person name="Shang C."/>
            <person name="Ma Y."/>
            <person name="Wu B."/>
            <person name="Wang M."/>
            <person name="Gao L."/>
            <person name="Sun D."/>
            <person name="Zhang P."/>
            <person name="Guo F."/>
            <person name="Wang W."/>
            <person name="Li Y."/>
            <person name="Wang J."/>
            <person name="Varshney R.K."/>
            <person name="Wang J."/>
            <person name="Ling H.Q."/>
            <person name="Wan P."/>
        </authorList>
    </citation>
    <scope>NUCLEOTIDE SEQUENCE</scope>
    <source>
        <strain evidence="2">cv. Jingnong 6</strain>
    </source>
</reference>
<dbReference type="AlphaFoldDB" id="A0A0L9V4I5"/>
<organism evidence="1 2">
    <name type="scientific">Phaseolus angularis</name>
    <name type="common">Azuki bean</name>
    <name type="synonym">Vigna angularis</name>
    <dbReference type="NCBI Taxonomy" id="3914"/>
    <lineage>
        <taxon>Eukaryota</taxon>
        <taxon>Viridiplantae</taxon>
        <taxon>Streptophyta</taxon>
        <taxon>Embryophyta</taxon>
        <taxon>Tracheophyta</taxon>
        <taxon>Spermatophyta</taxon>
        <taxon>Magnoliopsida</taxon>
        <taxon>eudicotyledons</taxon>
        <taxon>Gunneridae</taxon>
        <taxon>Pentapetalae</taxon>
        <taxon>rosids</taxon>
        <taxon>fabids</taxon>
        <taxon>Fabales</taxon>
        <taxon>Fabaceae</taxon>
        <taxon>Papilionoideae</taxon>
        <taxon>50 kb inversion clade</taxon>
        <taxon>NPAAA clade</taxon>
        <taxon>indigoferoid/millettioid clade</taxon>
        <taxon>Phaseoleae</taxon>
        <taxon>Vigna</taxon>
    </lineage>
</organism>
<accession>A0A0L9V4I5</accession>
<name>A0A0L9V4I5_PHAAN</name>
<dbReference type="Proteomes" id="UP000053144">
    <property type="component" value="Chromosome 8"/>
</dbReference>
<evidence type="ECO:0000313" key="1">
    <source>
        <dbReference type="EMBL" id="KOM49916.1"/>
    </source>
</evidence>
<dbReference type="EMBL" id="CM003378">
    <property type="protein sequence ID" value="KOM49916.1"/>
    <property type="molecule type" value="Genomic_DNA"/>
</dbReference>
<dbReference type="Gramene" id="KOM49916">
    <property type="protein sequence ID" value="KOM49916"/>
    <property type="gene ID" value="LR48_Vigan08g074300"/>
</dbReference>
<sequence>MVLHFDRSDRQLDVYIGRNSLNEKRKVFPHITKPALVFSSRRSRSPLDQADFWTVGSRHMVLHFDRSDRQSKGNKSEARRRMTRVYLYGEATYGTVEASTVGKVRYRSVTESCHVKVHGLVMLTV</sequence>
<protein>
    <submittedName>
        <fullName evidence="1">Uncharacterized protein</fullName>
    </submittedName>
</protein>
<gene>
    <name evidence="1" type="ORF">LR48_Vigan08g074300</name>
</gene>
<evidence type="ECO:0000313" key="2">
    <source>
        <dbReference type="Proteomes" id="UP000053144"/>
    </source>
</evidence>